<protein>
    <submittedName>
        <fullName evidence="2">Uncharacterized protein</fullName>
    </submittedName>
</protein>
<dbReference type="AlphaFoldDB" id="A0A1I8BKZ5"/>
<organism evidence="1 2">
    <name type="scientific">Meloidogyne hapla</name>
    <name type="common">Root-knot nematode worm</name>
    <dbReference type="NCBI Taxonomy" id="6305"/>
    <lineage>
        <taxon>Eukaryota</taxon>
        <taxon>Metazoa</taxon>
        <taxon>Ecdysozoa</taxon>
        <taxon>Nematoda</taxon>
        <taxon>Chromadorea</taxon>
        <taxon>Rhabditida</taxon>
        <taxon>Tylenchina</taxon>
        <taxon>Tylenchomorpha</taxon>
        <taxon>Tylenchoidea</taxon>
        <taxon>Meloidogynidae</taxon>
        <taxon>Meloidogyninae</taxon>
        <taxon>Meloidogyne</taxon>
    </lineage>
</organism>
<dbReference type="Proteomes" id="UP000095281">
    <property type="component" value="Unplaced"/>
</dbReference>
<dbReference type="WBParaSite" id="MhA1_Contig298.frz3.gene1">
    <property type="protein sequence ID" value="MhA1_Contig298.frz3.gene1"/>
    <property type="gene ID" value="MhA1_Contig298.frz3.gene1"/>
</dbReference>
<sequence>MYLCPCSDEPEVQITDTMPLINSFDLNLGNSEFSNALFKYNKELYKLYRDSTNFYLLMSITDNLLFNENQTKNLLDFIETMKKEKFFKIMKQFKNINEMKKFKKKLFKKLNHCPENNQAKLKCEKDKEKYQSQLKFVNEAVNKGLMQILYAKEFCDRIDELYGEDSIKLILYEFCVDYVDEITDLILGYAGIEFTLKKKN</sequence>
<evidence type="ECO:0000313" key="1">
    <source>
        <dbReference type="Proteomes" id="UP000095281"/>
    </source>
</evidence>
<proteinExistence type="predicted"/>
<keyword evidence="1" id="KW-1185">Reference proteome</keyword>
<evidence type="ECO:0000313" key="2">
    <source>
        <dbReference type="WBParaSite" id="MhA1_Contig298.frz3.gene1"/>
    </source>
</evidence>
<accession>A0A1I8BKZ5</accession>
<name>A0A1I8BKZ5_MELHA</name>
<reference evidence="2" key="1">
    <citation type="submission" date="2016-11" db="UniProtKB">
        <authorList>
            <consortium name="WormBaseParasite"/>
        </authorList>
    </citation>
    <scope>IDENTIFICATION</scope>
</reference>